<evidence type="ECO:0000256" key="4">
    <source>
        <dbReference type="ARBA" id="ARBA00035393"/>
    </source>
</evidence>
<comment type="catalytic activity">
    <reaction evidence="5 6">
        <text>queuosine 5'-phosphate + H2O = queuine + D-ribose 5-phosphate</text>
        <dbReference type="Rhea" id="RHEA:75387"/>
        <dbReference type="ChEBI" id="CHEBI:15377"/>
        <dbReference type="ChEBI" id="CHEBI:17433"/>
        <dbReference type="ChEBI" id="CHEBI:78346"/>
        <dbReference type="ChEBI" id="CHEBI:194371"/>
    </reaction>
    <physiologicalReaction direction="left-to-right" evidence="5 6">
        <dbReference type="Rhea" id="RHEA:75388"/>
    </physiologicalReaction>
</comment>
<dbReference type="OrthoDB" id="416777at2759"/>
<evidence type="ECO:0000256" key="6">
    <source>
        <dbReference type="RuleBase" id="RU365002"/>
    </source>
</evidence>
<dbReference type="EMBL" id="PYWC01000020">
    <property type="protein sequence ID" value="PWW77719.1"/>
    <property type="molecule type" value="Genomic_DNA"/>
</dbReference>
<reference evidence="7 8" key="1">
    <citation type="submission" date="2018-03" db="EMBL/GenBank/DDBJ databases">
        <title>Genomes of Pezizomycetes fungi and the evolution of truffles.</title>
        <authorList>
            <person name="Murat C."/>
            <person name="Payen T."/>
            <person name="Noel B."/>
            <person name="Kuo A."/>
            <person name="Martin F.M."/>
        </authorList>
    </citation>
    <scope>NUCLEOTIDE SEQUENCE [LARGE SCALE GENOMIC DNA]</scope>
    <source>
        <strain evidence="7">091103-1</strain>
    </source>
</reference>
<comment type="caution">
    <text evidence="7">The sequence shown here is derived from an EMBL/GenBank/DDBJ whole genome shotgun (WGS) entry which is preliminary data.</text>
</comment>
<dbReference type="Proteomes" id="UP000246991">
    <property type="component" value="Unassembled WGS sequence"/>
</dbReference>
<evidence type="ECO:0000313" key="8">
    <source>
        <dbReference type="Proteomes" id="UP000246991"/>
    </source>
</evidence>
<dbReference type="STRING" id="42249.A0A317STH9"/>
<dbReference type="PANTHER" id="PTHR21314">
    <property type="entry name" value="QUEUOSINE 5'-PHOSPHATE N-GLYCOSYLASE_HYDROLASE-RELATED"/>
    <property type="match status" value="1"/>
</dbReference>
<dbReference type="PANTHER" id="PTHR21314:SF0">
    <property type="entry name" value="QUEUOSINE 5'-PHOSPHATE N-GLYCOSYLASE_HYDROLASE"/>
    <property type="match status" value="1"/>
</dbReference>
<keyword evidence="8" id="KW-1185">Reference proteome</keyword>
<dbReference type="AlphaFoldDB" id="A0A317STH9"/>
<evidence type="ECO:0000313" key="7">
    <source>
        <dbReference type="EMBL" id="PWW77719.1"/>
    </source>
</evidence>
<protein>
    <recommendedName>
        <fullName evidence="3 6">Queuosine 5'-phosphate N-glycosylase/hydrolase</fullName>
        <ecNumber evidence="6">3.2.2.-</ecNumber>
    </recommendedName>
    <alternativeName>
        <fullName evidence="4 6">Queuosine-nucleotide N-glycosylase/hydrolase</fullName>
    </alternativeName>
</protein>
<name>A0A317STH9_9PEZI</name>
<gene>
    <name evidence="7" type="ORF">C7212DRAFT_362550</name>
</gene>
<sequence length="366" mass="42341">MDDVDHDLLAFMREAMGLTAAVKKGPRETGVLESARYIFDNSIDIALDRDSVVQAAESIYNSIRLKSYSTQTWSEHELHPKAKNENTLNFIFTMDVLNFSFWSEKSEDKRFSVVYNGKKYTGYWSLVALMNRALDEGIPITCPFFVSDPDICPDSLLEYVFRSDSEERIPLLQERITCLRESGMILCERYDGSFANCVREARHSASELIMRVADDFPCFRDEFRFEGRNVNFYKRAQILIAGLTDIWACFNSTSYGSFYDISSVTMFADYRVPVILHSMGCMMYAPKLEGHIRARKPIPSGHPWELQLRGTTIWCVELVRREIEKNHPGSKINAILIDFYLYDTAKVMEEQGEDMIPTHRTRSIWY</sequence>
<evidence type="ECO:0000256" key="3">
    <source>
        <dbReference type="ARBA" id="ARBA00035306"/>
    </source>
</evidence>
<comment type="similarity">
    <text evidence="2 6">Belongs to the QNG1 protein family.</text>
</comment>
<organism evidence="7 8">
    <name type="scientific">Tuber magnatum</name>
    <name type="common">white Piedmont truffle</name>
    <dbReference type="NCBI Taxonomy" id="42249"/>
    <lineage>
        <taxon>Eukaryota</taxon>
        <taxon>Fungi</taxon>
        <taxon>Dikarya</taxon>
        <taxon>Ascomycota</taxon>
        <taxon>Pezizomycotina</taxon>
        <taxon>Pezizomycetes</taxon>
        <taxon>Pezizales</taxon>
        <taxon>Tuberaceae</taxon>
        <taxon>Tuber</taxon>
    </lineage>
</organism>
<dbReference type="GO" id="GO:0006400">
    <property type="term" value="P:tRNA modification"/>
    <property type="evidence" value="ECO:0007669"/>
    <property type="project" value="TreeGrafter"/>
</dbReference>
<keyword evidence="1 6" id="KW-0378">Hydrolase</keyword>
<dbReference type="InterPro" id="IPR019438">
    <property type="entry name" value="Q_salvage"/>
</dbReference>
<dbReference type="EC" id="3.2.2.-" evidence="6"/>
<evidence type="ECO:0000256" key="1">
    <source>
        <dbReference type="ARBA" id="ARBA00022801"/>
    </source>
</evidence>
<dbReference type="Pfam" id="PF10343">
    <property type="entry name" value="Q_salvage"/>
    <property type="match status" value="1"/>
</dbReference>
<accession>A0A317STH9</accession>
<evidence type="ECO:0000256" key="2">
    <source>
        <dbReference type="ARBA" id="ARBA00035119"/>
    </source>
</evidence>
<comment type="function">
    <text evidence="6">Catalyzes the hydrolysis of queuosine 5'-phosphate, releasing the nucleobase queuine (q). Is required for salvage of queuine from exogenous queuosine (Q) that is imported and then converted to queuosine 5'-phosphate intracellularly.</text>
</comment>
<dbReference type="GO" id="GO:0016787">
    <property type="term" value="F:hydrolase activity"/>
    <property type="evidence" value="ECO:0007669"/>
    <property type="project" value="UniProtKB-KW"/>
</dbReference>
<proteinExistence type="inferred from homology"/>
<evidence type="ECO:0000256" key="5">
    <source>
        <dbReference type="ARBA" id="ARBA00048204"/>
    </source>
</evidence>